<reference evidence="1" key="1">
    <citation type="submission" date="2022-08" db="EMBL/GenBank/DDBJ databases">
        <authorList>
            <person name="Deng Y."/>
            <person name="Han X.-F."/>
            <person name="Zhang Y.-Q."/>
        </authorList>
    </citation>
    <scope>NUCLEOTIDE SEQUENCE</scope>
    <source>
        <strain evidence="1">CPCC 203386</strain>
    </source>
</reference>
<evidence type="ECO:0000313" key="1">
    <source>
        <dbReference type="EMBL" id="MCS5735515.1"/>
    </source>
</evidence>
<name>A0ABT2H6F2_9MICO</name>
<comment type="caution">
    <text evidence="1">The sequence shown here is derived from an EMBL/GenBank/DDBJ whole genome shotgun (WGS) entry which is preliminary data.</text>
</comment>
<protein>
    <submittedName>
        <fullName evidence="1">Uncharacterized protein</fullName>
    </submittedName>
</protein>
<dbReference type="Proteomes" id="UP001165586">
    <property type="component" value="Unassembled WGS sequence"/>
</dbReference>
<organism evidence="1 2">
    <name type="scientific">Herbiconiux daphne</name>
    <dbReference type="NCBI Taxonomy" id="2970914"/>
    <lineage>
        <taxon>Bacteria</taxon>
        <taxon>Bacillati</taxon>
        <taxon>Actinomycetota</taxon>
        <taxon>Actinomycetes</taxon>
        <taxon>Micrococcales</taxon>
        <taxon>Microbacteriaceae</taxon>
        <taxon>Herbiconiux</taxon>
    </lineage>
</organism>
<dbReference type="RefSeq" id="WP_259540459.1">
    <property type="nucleotide sequence ID" value="NZ_JANLCJ010000007.1"/>
</dbReference>
<dbReference type="EMBL" id="JANLCJ010000007">
    <property type="protein sequence ID" value="MCS5735515.1"/>
    <property type="molecule type" value="Genomic_DNA"/>
</dbReference>
<proteinExistence type="predicted"/>
<evidence type="ECO:0000313" key="2">
    <source>
        <dbReference type="Proteomes" id="UP001165586"/>
    </source>
</evidence>
<keyword evidence="2" id="KW-1185">Reference proteome</keyword>
<gene>
    <name evidence="1" type="ORF">N1032_17360</name>
</gene>
<accession>A0ABT2H6F2</accession>
<sequence>MKHFMRRGDPLDEFVGRLVVARLSRGDALDLLTPRVRPDVKALRDERRRLETRRREVGSDAEAGLLPRDEELAALKRIAKRIAEIDELLRAGVNVSAFSDVVGAADVQAAWESRPLGVKREIVDALMTMTVHSVGQGNRRKMSDEQLAKTVTIEWRE</sequence>